<dbReference type="PANTHER" id="PTHR12905">
    <property type="entry name" value="METALLOPHOSPHOESTERASE"/>
    <property type="match status" value="1"/>
</dbReference>
<organism evidence="3 4">
    <name type="scientific">Cucurbitaria berberidis CBS 394.84</name>
    <dbReference type="NCBI Taxonomy" id="1168544"/>
    <lineage>
        <taxon>Eukaryota</taxon>
        <taxon>Fungi</taxon>
        <taxon>Dikarya</taxon>
        <taxon>Ascomycota</taxon>
        <taxon>Pezizomycotina</taxon>
        <taxon>Dothideomycetes</taxon>
        <taxon>Pleosporomycetidae</taxon>
        <taxon>Pleosporales</taxon>
        <taxon>Pleosporineae</taxon>
        <taxon>Cucurbitariaceae</taxon>
        <taxon>Cucurbitaria</taxon>
    </lineage>
</organism>
<dbReference type="AlphaFoldDB" id="A0A9P4GCK5"/>
<comment type="caution">
    <text evidence="3">The sequence shown here is derived from an EMBL/GenBank/DDBJ whole genome shotgun (WGS) entry which is preliminary data.</text>
</comment>
<dbReference type="InterPro" id="IPR051693">
    <property type="entry name" value="UPF0046_metallophosphoest"/>
</dbReference>
<protein>
    <submittedName>
        <fullName evidence="3">Metallo-dependent phosphatase</fullName>
    </submittedName>
</protein>
<feature type="domain" description="Calcineurin-like phosphoesterase" evidence="2">
    <location>
        <begin position="22"/>
        <end position="218"/>
    </location>
</feature>
<gene>
    <name evidence="3" type="ORF">K460DRAFT_290256</name>
</gene>
<dbReference type="Proteomes" id="UP000800039">
    <property type="component" value="Unassembled WGS sequence"/>
</dbReference>
<dbReference type="GeneID" id="63846438"/>
<dbReference type="SUPFAM" id="SSF56300">
    <property type="entry name" value="Metallo-dependent phosphatases"/>
    <property type="match status" value="1"/>
</dbReference>
<dbReference type="EMBL" id="ML976617">
    <property type="protein sequence ID" value="KAF1842861.1"/>
    <property type="molecule type" value="Genomic_DNA"/>
</dbReference>
<dbReference type="Gene3D" id="3.60.21.10">
    <property type="match status" value="1"/>
</dbReference>
<dbReference type="CDD" id="cd07379">
    <property type="entry name" value="MPP_239FB"/>
    <property type="match status" value="1"/>
</dbReference>
<evidence type="ECO:0000259" key="2">
    <source>
        <dbReference type="Pfam" id="PF00149"/>
    </source>
</evidence>
<evidence type="ECO:0000313" key="3">
    <source>
        <dbReference type="EMBL" id="KAF1842861.1"/>
    </source>
</evidence>
<dbReference type="GO" id="GO:0016787">
    <property type="term" value="F:hydrolase activity"/>
    <property type="evidence" value="ECO:0007669"/>
    <property type="project" value="InterPro"/>
</dbReference>
<proteinExistence type="predicted"/>
<evidence type="ECO:0000313" key="4">
    <source>
        <dbReference type="Proteomes" id="UP000800039"/>
    </source>
</evidence>
<dbReference type="PANTHER" id="PTHR12905:SF16">
    <property type="entry name" value="SER_THR PROTEIN PHOSPHATASE FAMILY PROTEIN (AFU_ORTHOLOGUE AFUA_1G06000)"/>
    <property type="match status" value="1"/>
</dbReference>
<reference evidence="3" key="1">
    <citation type="submission" date="2020-01" db="EMBL/GenBank/DDBJ databases">
        <authorList>
            <consortium name="DOE Joint Genome Institute"/>
            <person name="Haridas S."/>
            <person name="Albert R."/>
            <person name="Binder M."/>
            <person name="Bloem J."/>
            <person name="Labutti K."/>
            <person name="Salamov A."/>
            <person name="Andreopoulos B."/>
            <person name="Baker S.E."/>
            <person name="Barry K."/>
            <person name="Bills G."/>
            <person name="Bluhm B.H."/>
            <person name="Cannon C."/>
            <person name="Castanera R."/>
            <person name="Culley D.E."/>
            <person name="Daum C."/>
            <person name="Ezra D."/>
            <person name="Gonzalez J.B."/>
            <person name="Henrissat B."/>
            <person name="Kuo A."/>
            <person name="Liang C."/>
            <person name="Lipzen A."/>
            <person name="Lutzoni F."/>
            <person name="Magnuson J."/>
            <person name="Mondo S."/>
            <person name="Nolan M."/>
            <person name="Ohm R."/>
            <person name="Pangilinan J."/>
            <person name="Park H.-J."/>
            <person name="Ramirez L."/>
            <person name="Alfaro M."/>
            <person name="Sun H."/>
            <person name="Tritt A."/>
            <person name="Yoshinaga Y."/>
            <person name="Zwiers L.-H."/>
            <person name="Turgeon B.G."/>
            <person name="Goodwin S.B."/>
            <person name="Spatafora J.W."/>
            <person name="Crous P.W."/>
            <person name="Grigoriev I.V."/>
        </authorList>
    </citation>
    <scope>NUCLEOTIDE SEQUENCE</scope>
    <source>
        <strain evidence="3">CBS 394.84</strain>
    </source>
</reference>
<dbReference type="RefSeq" id="XP_040785424.1">
    <property type="nucleotide sequence ID" value="XM_040929186.1"/>
</dbReference>
<dbReference type="InterPro" id="IPR029052">
    <property type="entry name" value="Metallo-depent_PP-like"/>
</dbReference>
<accession>A0A9P4GCK5</accession>
<dbReference type="InterPro" id="IPR004843">
    <property type="entry name" value="Calcineurin-like_PHP"/>
</dbReference>
<feature type="region of interest" description="Disordered" evidence="1">
    <location>
        <begin position="1"/>
        <end position="20"/>
    </location>
</feature>
<name>A0A9P4GCK5_9PLEO</name>
<keyword evidence="4" id="KW-1185">Reference proteome</keyword>
<sequence length="420" mass="46053">MATSYLHSSTETRRGPETRKTRIVCISDTHNQTPKLPAGDVLIHAGDLTNQGSYSELQKTVEWLEKSDFEAKIIIAGNHDITLDAPFYHSHGKSWRWPKPQDPAACRELLISSPSITYLENEATTIKLTSPKGPKTYFTVFGSPCTPKHSNWAFQYDEHDAAEVWRKISDGVDVVVTHTPPKELCDGATNDDRSGCPALTKRLWEVKPVLSVCGHIHAGRGVERVRWGTNSDDVNSLVDSIEYWTDPGKGNKKLSLVDLTKKTGRALGYHGGGLTRQHVHYGSLRYDAGGQPDAALSLPQDEGLHQPRSGDEKLIPASSLTNFALCRNEALLRGNQVGKAMDPPSDVGPGSPDKAAFQPEIEDGRQRKRLAGNVERKETVVVNAAYLGPRVAGKAVGFNKPIVVDVDLPVWKCEVEIEVG</sequence>
<dbReference type="Pfam" id="PF00149">
    <property type="entry name" value="Metallophos"/>
    <property type="match status" value="1"/>
</dbReference>
<dbReference type="OrthoDB" id="630188at2759"/>
<evidence type="ECO:0000256" key="1">
    <source>
        <dbReference type="SAM" id="MobiDB-lite"/>
    </source>
</evidence>
<feature type="compositionally biased region" description="Basic and acidic residues" evidence="1">
    <location>
        <begin position="10"/>
        <end position="20"/>
    </location>
</feature>